<evidence type="ECO:0000313" key="1">
    <source>
        <dbReference type="EMBL" id="KHF40713.1"/>
    </source>
</evidence>
<sequence length="225" mass="25581">MSNNLLTDFLNASEKIGKFMFDAQEALLKFSAKVSPVILFLVENQVRIDNFMKDYKKLDVFYDGNIEDMPLNEMPNFVKALHSEGKIIINEDWSIELVKKQSLEEKKSTSLDSVNKILGTVLLALEISNGSIELATNVKDFFNQNDNPVIIEQPVRNEYLIMTEDLNLHSQKNNDSDSITSLSIGMKVHVITTDEEWSLVGVLNEANEMIYNGWLESKYINPAVK</sequence>
<reference evidence="1 2" key="1">
    <citation type="submission" date="2014-09" db="EMBL/GenBank/DDBJ databases">
        <title>Genome sequencing and annotation of Bacillus Okhensis strain Kh10-101T.</title>
        <authorList>
            <person name="Prakash J.S."/>
        </authorList>
    </citation>
    <scope>NUCLEOTIDE SEQUENCE [LARGE SCALE GENOMIC DNA]</scope>
    <source>
        <strain evidence="2">Kh10-101T</strain>
    </source>
</reference>
<dbReference type="AlphaFoldDB" id="A0A0B0IDN6"/>
<protein>
    <submittedName>
        <fullName evidence="1">Uncharacterized protein</fullName>
    </submittedName>
</protein>
<proteinExistence type="predicted"/>
<name>A0A0B0IDN6_9BACI</name>
<evidence type="ECO:0000313" key="2">
    <source>
        <dbReference type="Proteomes" id="UP000030832"/>
    </source>
</evidence>
<comment type="caution">
    <text evidence="1">The sequence shown here is derived from an EMBL/GenBank/DDBJ whole genome shotgun (WGS) entry which is preliminary data.</text>
</comment>
<dbReference type="Proteomes" id="UP000030832">
    <property type="component" value="Unassembled WGS sequence"/>
</dbReference>
<organism evidence="1 2">
    <name type="scientific">Halalkalibacter okhensis</name>
    <dbReference type="NCBI Taxonomy" id="333138"/>
    <lineage>
        <taxon>Bacteria</taxon>
        <taxon>Bacillati</taxon>
        <taxon>Bacillota</taxon>
        <taxon>Bacilli</taxon>
        <taxon>Bacillales</taxon>
        <taxon>Bacillaceae</taxon>
        <taxon>Halalkalibacter</taxon>
    </lineage>
</organism>
<accession>A0A0B0IDN6</accession>
<dbReference type="EMBL" id="JRJU01000007">
    <property type="protein sequence ID" value="KHF40713.1"/>
    <property type="molecule type" value="Genomic_DNA"/>
</dbReference>
<gene>
    <name evidence="1" type="ORF">LQ50_07935</name>
</gene>
<dbReference type="RefSeq" id="WP_034627711.1">
    <property type="nucleotide sequence ID" value="NZ_JRJU01000007.1"/>
</dbReference>
<dbReference type="Gene3D" id="2.30.30.40">
    <property type="entry name" value="SH3 Domains"/>
    <property type="match status" value="1"/>
</dbReference>
<keyword evidence="2" id="KW-1185">Reference proteome</keyword>